<reference evidence="9" key="2">
    <citation type="submission" date="2015-01" db="EMBL/GenBank/DDBJ databases">
        <title>Evolutionary Origins and Diversification of the Mycorrhizal Mutualists.</title>
        <authorList>
            <consortium name="DOE Joint Genome Institute"/>
            <consortium name="Mycorrhizal Genomics Consortium"/>
            <person name="Kohler A."/>
            <person name="Kuo A."/>
            <person name="Nagy L.G."/>
            <person name="Floudas D."/>
            <person name="Copeland A."/>
            <person name="Barry K.W."/>
            <person name="Cichocki N."/>
            <person name="Veneault-Fourrey C."/>
            <person name="LaButti K."/>
            <person name="Lindquist E.A."/>
            <person name="Lipzen A."/>
            <person name="Lundell T."/>
            <person name="Morin E."/>
            <person name="Murat C."/>
            <person name="Riley R."/>
            <person name="Ohm R."/>
            <person name="Sun H."/>
            <person name="Tunlid A."/>
            <person name="Henrissat B."/>
            <person name="Grigoriev I.V."/>
            <person name="Hibbett D.S."/>
            <person name="Martin F."/>
        </authorList>
    </citation>
    <scope>NUCLEOTIDE SEQUENCE [LARGE SCALE GENOMIC DNA]</scope>
    <source>
        <strain evidence="9">h7</strain>
    </source>
</reference>
<reference evidence="8 9" key="1">
    <citation type="submission" date="2014-04" db="EMBL/GenBank/DDBJ databases">
        <authorList>
            <consortium name="DOE Joint Genome Institute"/>
            <person name="Kuo A."/>
            <person name="Gay G."/>
            <person name="Dore J."/>
            <person name="Kohler A."/>
            <person name="Nagy L.G."/>
            <person name="Floudas D."/>
            <person name="Copeland A."/>
            <person name="Barry K.W."/>
            <person name="Cichocki N."/>
            <person name="Veneault-Fourrey C."/>
            <person name="LaButti K."/>
            <person name="Lindquist E.A."/>
            <person name="Lipzen A."/>
            <person name="Lundell T."/>
            <person name="Morin E."/>
            <person name="Murat C."/>
            <person name="Sun H."/>
            <person name="Tunlid A."/>
            <person name="Henrissat B."/>
            <person name="Grigoriev I.V."/>
            <person name="Hibbett D.S."/>
            <person name="Martin F."/>
            <person name="Nordberg H.P."/>
            <person name="Cantor M.N."/>
            <person name="Hua S.X."/>
        </authorList>
    </citation>
    <scope>NUCLEOTIDE SEQUENCE [LARGE SCALE GENOMIC DNA]</scope>
    <source>
        <strain evidence="9">h7</strain>
    </source>
</reference>
<feature type="compositionally biased region" description="Basic and acidic residues" evidence="5">
    <location>
        <begin position="1"/>
        <end position="15"/>
    </location>
</feature>
<protein>
    <recommendedName>
        <fullName evidence="7">Major facilitator superfamily (MFS) profile domain-containing protein</fullName>
    </recommendedName>
</protein>
<dbReference type="AlphaFoldDB" id="A0A0C2XIR7"/>
<evidence type="ECO:0000313" key="8">
    <source>
        <dbReference type="EMBL" id="KIM37698.1"/>
    </source>
</evidence>
<feature type="transmembrane region" description="Helical" evidence="6">
    <location>
        <begin position="265"/>
        <end position="286"/>
    </location>
</feature>
<feature type="region of interest" description="Disordered" evidence="5">
    <location>
        <begin position="1"/>
        <end position="44"/>
    </location>
</feature>
<dbReference type="STRING" id="686832.A0A0C2XIR7"/>
<name>A0A0C2XIR7_HEBCY</name>
<dbReference type="FunFam" id="1.20.1720.10:FF:000012">
    <property type="entry name" value="MFS toxin efflux pump (AflT)"/>
    <property type="match status" value="1"/>
</dbReference>
<dbReference type="PROSITE" id="PS50850">
    <property type="entry name" value="MFS"/>
    <property type="match status" value="1"/>
</dbReference>
<keyword evidence="3 6" id="KW-1133">Transmembrane helix</keyword>
<dbReference type="FunFam" id="1.20.1250.20:FF:000196">
    <property type="entry name" value="MFS toxin efflux pump (AflT)"/>
    <property type="match status" value="1"/>
</dbReference>
<feature type="transmembrane region" description="Helical" evidence="6">
    <location>
        <begin position="541"/>
        <end position="561"/>
    </location>
</feature>
<evidence type="ECO:0000256" key="4">
    <source>
        <dbReference type="ARBA" id="ARBA00023136"/>
    </source>
</evidence>
<dbReference type="PANTHER" id="PTHR23501:SF198">
    <property type="entry name" value="AZOLE RESISTANCE PROTEIN 1-RELATED"/>
    <property type="match status" value="1"/>
</dbReference>
<feature type="transmembrane region" description="Helical" evidence="6">
    <location>
        <begin position="462"/>
        <end position="486"/>
    </location>
</feature>
<dbReference type="EMBL" id="KN831795">
    <property type="protein sequence ID" value="KIM37698.1"/>
    <property type="molecule type" value="Genomic_DNA"/>
</dbReference>
<feature type="transmembrane region" description="Helical" evidence="6">
    <location>
        <begin position="137"/>
        <end position="156"/>
    </location>
</feature>
<sequence length="581" mass="61906">MSETNEGRSKVETSRSEAVSEVPTPTTKTEPSLSNENTLTKDEKSSIKDVVEDIKPEDEDIIYPTGLVLAAVVLALCLAVFLVALDQTIIATAIPRITDKFHSVKDIGWYGAAYFLTSTSLQPSFGRFYKTFSVKGTFLSAIFIFEIGSLICALAPTSIALIVGRAIAGIGVGGLFSGALVIMAHSMPLQKRPIVFGLIGGMFGLASVAGPLLGGVFTDHVSWRWCFYINLPVGAFSIVVIAFVLKIPQKANPKNLSIKERISDLDLIGASILIPAIISLILALQWGGSTYPWNNSRIIGLFVCSGCLILLFVYSQIKLGERATLPIRILSQRTVAATSLFSGLFGGGFFVLIFYLPLYFQSIKGVSATKSGIEILPLILSNVVASIVAGGLITVTGYYTPFINLGSIMLAIGSGLISTLDVDSPFSKWFGYQLLTGIGSGMSIQVSLLAVQAVLDIDDVPIGTACIIFFQTLGGALFVAVAQTVFQNGVVRAARELVPDIDPALVLNAGATQLRAVLTTIGKQDELAAVLRVYMVGLRDAFRVSVGLASAAVLAAVFVEWKSIKSEQVKRNRELTGGMVA</sequence>
<dbReference type="HOGENOM" id="CLU_000960_22_1_1"/>
<feature type="transmembrane region" description="Helical" evidence="6">
    <location>
        <begin position="298"/>
        <end position="314"/>
    </location>
</feature>
<accession>A0A0C2XIR7</accession>
<dbReference type="InterPro" id="IPR020846">
    <property type="entry name" value="MFS_dom"/>
</dbReference>
<evidence type="ECO:0000256" key="3">
    <source>
        <dbReference type="ARBA" id="ARBA00022989"/>
    </source>
</evidence>
<dbReference type="Gene3D" id="1.20.1250.20">
    <property type="entry name" value="MFS general substrate transporter like domains"/>
    <property type="match status" value="1"/>
</dbReference>
<feature type="transmembrane region" description="Helical" evidence="6">
    <location>
        <begin position="61"/>
        <end position="85"/>
    </location>
</feature>
<organism evidence="8 9">
    <name type="scientific">Hebeloma cylindrosporum</name>
    <dbReference type="NCBI Taxonomy" id="76867"/>
    <lineage>
        <taxon>Eukaryota</taxon>
        <taxon>Fungi</taxon>
        <taxon>Dikarya</taxon>
        <taxon>Basidiomycota</taxon>
        <taxon>Agaricomycotina</taxon>
        <taxon>Agaricomycetes</taxon>
        <taxon>Agaricomycetidae</taxon>
        <taxon>Agaricales</taxon>
        <taxon>Agaricineae</taxon>
        <taxon>Hymenogastraceae</taxon>
        <taxon>Hebeloma</taxon>
    </lineage>
</organism>
<feature type="transmembrane region" description="Helical" evidence="6">
    <location>
        <begin position="194"/>
        <end position="213"/>
    </location>
</feature>
<comment type="subcellular location">
    <subcellularLocation>
        <location evidence="1">Membrane</location>
        <topology evidence="1">Multi-pass membrane protein</topology>
    </subcellularLocation>
</comment>
<dbReference type="OrthoDB" id="10021397at2759"/>
<evidence type="ECO:0000256" key="6">
    <source>
        <dbReference type="SAM" id="Phobius"/>
    </source>
</evidence>
<feature type="transmembrane region" description="Helical" evidence="6">
    <location>
        <begin position="375"/>
        <end position="395"/>
    </location>
</feature>
<evidence type="ECO:0000256" key="5">
    <source>
        <dbReference type="SAM" id="MobiDB-lite"/>
    </source>
</evidence>
<dbReference type="Pfam" id="PF07690">
    <property type="entry name" value="MFS_1"/>
    <property type="match status" value="1"/>
</dbReference>
<feature type="transmembrane region" description="Helical" evidence="6">
    <location>
        <begin position="225"/>
        <end position="245"/>
    </location>
</feature>
<evidence type="ECO:0000313" key="9">
    <source>
        <dbReference type="Proteomes" id="UP000053424"/>
    </source>
</evidence>
<keyword evidence="2 6" id="KW-0812">Transmembrane</keyword>
<feature type="compositionally biased region" description="Polar residues" evidence="5">
    <location>
        <begin position="23"/>
        <end position="38"/>
    </location>
</feature>
<feature type="domain" description="Major facilitator superfamily (MFS) profile" evidence="7">
    <location>
        <begin position="72"/>
        <end position="564"/>
    </location>
</feature>
<dbReference type="GO" id="GO:0022857">
    <property type="term" value="F:transmembrane transporter activity"/>
    <property type="evidence" value="ECO:0007669"/>
    <property type="project" value="InterPro"/>
</dbReference>
<evidence type="ECO:0000256" key="1">
    <source>
        <dbReference type="ARBA" id="ARBA00004141"/>
    </source>
</evidence>
<evidence type="ECO:0000259" key="7">
    <source>
        <dbReference type="PROSITE" id="PS50850"/>
    </source>
</evidence>
<dbReference type="CDD" id="cd17502">
    <property type="entry name" value="MFS_Azr1_MDR_like"/>
    <property type="match status" value="1"/>
</dbReference>
<evidence type="ECO:0000256" key="2">
    <source>
        <dbReference type="ARBA" id="ARBA00022692"/>
    </source>
</evidence>
<proteinExistence type="predicted"/>
<feature type="transmembrane region" description="Helical" evidence="6">
    <location>
        <begin position="402"/>
        <end position="420"/>
    </location>
</feature>
<feature type="transmembrane region" description="Helical" evidence="6">
    <location>
        <begin position="162"/>
        <end position="182"/>
    </location>
</feature>
<dbReference type="PRINTS" id="PR01036">
    <property type="entry name" value="TCRTETB"/>
</dbReference>
<feature type="transmembrane region" description="Helical" evidence="6">
    <location>
        <begin position="335"/>
        <end position="355"/>
    </location>
</feature>
<dbReference type="Proteomes" id="UP000053424">
    <property type="component" value="Unassembled WGS sequence"/>
</dbReference>
<dbReference type="GO" id="GO:0005886">
    <property type="term" value="C:plasma membrane"/>
    <property type="evidence" value="ECO:0007669"/>
    <property type="project" value="TreeGrafter"/>
</dbReference>
<feature type="transmembrane region" description="Helical" evidence="6">
    <location>
        <begin position="432"/>
        <end position="455"/>
    </location>
</feature>
<dbReference type="Gene3D" id="1.20.1720.10">
    <property type="entry name" value="Multidrug resistance protein D"/>
    <property type="match status" value="1"/>
</dbReference>
<dbReference type="PANTHER" id="PTHR23501">
    <property type="entry name" value="MAJOR FACILITATOR SUPERFAMILY"/>
    <property type="match status" value="1"/>
</dbReference>
<keyword evidence="4 6" id="KW-0472">Membrane</keyword>
<dbReference type="InterPro" id="IPR011701">
    <property type="entry name" value="MFS"/>
</dbReference>
<dbReference type="SUPFAM" id="SSF103473">
    <property type="entry name" value="MFS general substrate transporter"/>
    <property type="match status" value="1"/>
</dbReference>
<keyword evidence="9" id="KW-1185">Reference proteome</keyword>
<dbReference type="InterPro" id="IPR036259">
    <property type="entry name" value="MFS_trans_sf"/>
</dbReference>
<gene>
    <name evidence="8" type="ORF">M413DRAFT_448229</name>
</gene>